<dbReference type="Proteomes" id="UP001219518">
    <property type="component" value="Unassembled WGS sequence"/>
</dbReference>
<dbReference type="InterPro" id="IPR006680">
    <property type="entry name" value="Amidohydro-rel"/>
</dbReference>
<dbReference type="InterPro" id="IPR003764">
    <property type="entry name" value="GlcNAc_6-P_deAcase"/>
</dbReference>
<evidence type="ECO:0000256" key="9">
    <source>
        <dbReference type="PIRSR" id="PIRSR038994-1"/>
    </source>
</evidence>
<keyword evidence="6 8" id="KW-0119">Carbohydrate metabolism</keyword>
<dbReference type="CDD" id="cd00854">
    <property type="entry name" value="NagA"/>
    <property type="match status" value="1"/>
</dbReference>
<evidence type="ECO:0000259" key="12">
    <source>
        <dbReference type="Pfam" id="PF01979"/>
    </source>
</evidence>
<feature type="binding site" evidence="11">
    <location>
        <position position="204"/>
    </location>
    <ligand>
        <name>Zn(2+)</name>
        <dbReference type="ChEBI" id="CHEBI:29105"/>
    </ligand>
</feature>
<evidence type="ECO:0000256" key="8">
    <source>
        <dbReference type="PIRNR" id="PIRNR038994"/>
    </source>
</evidence>
<feature type="binding site" evidence="10">
    <location>
        <begin position="228"/>
        <end position="229"/>
    </location>
    <ligand>
        <name>substrate</name>
    </ligand>
</feature>
<feature type="binding site" evidence="11">
    <location>
        <position position="137"/>
    </location>
    <ligand>
        <name>Zn(2+)</name>
        <dbReference type="ChEBI" id="CHEBI:29105"/>
    </ligand>
</feature>
<evidence type="ECO:0000256" key="4">
    <source>
        <dbReference type="ARBA" id="ARBA00022723"/>
    </source>
</evidence>
<dbReference type="Pfam" id="PF01979">
    <property type="entry name" value="Amidohydro_1"/>
    <property type="match status" value="1"/>
</dbReference>
<dbReference type="SUPFAM" id="SSF51338">
    <property type="entry name" value="Composite domain of metallo-dependent hydrolases"/>
    <property type="match status" value="1"/>
</dbReference>
<evidence type="ECO:0000256" key="7">
    <source>
        <dbReference type="ARBA" id="ARBA00047647"/>
    </source>
</evidence>
<gene>
    <name evidence="13" type="ORF">KUF71_020878</name>
</gene>
<comment type="caution">
    <text evidence="13">The sequence shown here is derived from an EMBL/GenBank/DDBJ whole genome shotgun (WGS) entry which is preliminary data.</text>
</comment>
<dbReference type="SUPFAM" id="SSF51556">
    <property type="entry name" value="Metallo-dependent hydrolases"/>
    <property type="match status" value="1"/>
</dbReference>
<keyword evidence="5 8" id="KW-0378">Hydrolase</keyword>
<evidence type="ECO:0000313" key="14">
    <source>
        <dbReference type="Proteomes" id="UP001219518"/>
    </source>
</evidence>
<feature type="active site" description="Proton donor/acceptor" evidence="9">
    <location>
        <position position="286"/>
    </location>
</feature>
<dbReference type="GO" id="GO:0019262">
    <property type="term" value="P:N-acetylneuraminate catabolic process"/>
    <property type="evidence" value="ECO:0007669"/>
    <property type="project" value="UniProtKB-ARBA"/>
</dbReference>
<protein>
    <recommendedName>
        <fullName evidence="3 8">N-acetylglucosamine-6-phosphate deacetylase</fullName>
        <ecNumber evidence="2 8">3.5.1.25</ecNumber>
    </recommendedName>
</protein>
<reference evidence="13" key="1">
    <citation type="submission" date="2021-07" db="EMBL/GenBank/DDBJ databases">
        <authorList>
            <person name="Catto M.A."/>
            <person name="Jacobson A."/>
            <person name="Kennedy G."/>
            <person name="Labadie P."/>
            <person name="Hunt B.G."/>
            <person name="Srinivasan R."/>
        </authorList>
    </citation>
    <scope>NUCLEOTIDE SEQUENCE</scope>
    <source>
        <strain evidence="13">PL_HMW_Pooled</strain>
        <tissue evidence="13">Head</tissue>
    </source>
</reference>
<keyword evidence="4 11" id="KW-0479">Metal-binding</keyword>
<evidence type="ECO:0000256" key="6">
    <source>
        <dbReference type="ARBA" id="ARBA00023277"/>
    </source>
</evidence>
<evidence type="ECO:0000256" key="10">
    <source>
        <dbReference type="PIRSR" id="PIRSR038994-2"/>
    </source>
</evidence>
<dbReference type="FunFam" id="3.20.20.140:FF:000023">
    <property type="entry name" value="N-acetylglucosamine-6-phosphate deacetylase"/>
    <property type="match status" value="1"/>
</dbReference>
<proteinExistence type="inferred from homology"/>
<comment type="cofactor">
    <cofactor evidence="11">
        <name>a divalent metal cation</name>
        <dbReference type="ChEBI" id="CHEBI:60240"/>
    </cofactor>
    <text evidence="11">Binds 1 divalent metal cation per subunit.</text>
</comment>
<dbReference type="GO" id="GO:0006046">
    <property type="term" value="P:N-acetylglucosamine catabolic process"/>
    <property type="evidence" value="ECO:0007669"/>
    <property type="project" value="TreeGrafter"/>
</dbReference>
<dbReference type="GO" id="GO:0046872">
    <property type="term" value="F:metal ion binding"/>
    <property type="evidence" value="ECO:0007669"/>
    <property type="project" value="UniProtKB-KW"/>
</dbReference>
<dbReference type="NCBIfam" id="TIGR00221">
    <property type="entry name" value="nagA"/>
    <property type="match status" value="1"/>
</dbReference>
<name>A0AAE1HYH0_9NEOP</name>
<dbReference type="InterPro" id="IPR011059">
    <property type="entry name" value="Metal-dep_hydrolase_composite"/>
</dbReference>
<feature type="binding site" evidence="10">
    <location>
        <position position="264"/>
    </location>
    <ligand>
        <name>substrate</name>
    </ligand>
</feature>
<dbReference type="AlphaFoldDB" id="A0AAE1HYH0"/>
<evidence type="ECO:0000256" key="11">
    <source>
        <dbReference type="PIRSR" id="PIRSR038994-3"/>
    </source>
</evidence>
<evidence type="ECO:0000313" key="13">
    <source>
        <dbReference type="EMBL" id="KAK3929894.1"/>
    </source>
</evidence>
<dbReference type="GO" id="GO:0008448">
    <property type="term" value="F:N-acetylglucosamine-6-phosphate deacetylase activity"/>
    <property type="evidence" value="ECO:0007669"/>
    <property type="project" value="UniProtKB-UniRule"/>
</dbReference>
<accession>A0AAE1HYH0</accession>
<comment type="catalytic activity">
    <reaction evidence="7 8">
        <text>N-acetyl-D-glucosamine 6-phosphate + H2O = D-glucosamine 6-phosphate + acetate</text>
        <dbReference type="Rhea" id="RHEA:22936"/>
        <dbReference type="ChEBI" id="CHEBI:15377"/>
        <dbReference type="ChEBI" id="CHEBI:30089"/>
        <dbReference type="ChEBI" id="CHEBI:57513"/>
        <dbReference type="ChEBI" id="CHEBI:58725"/>
        <dbReference type="EC" id="3.5.1.25"/>
    </reaction>
</comment>
<evidence type="ECO:0000256" key="3">
    <source>
        <dbReference type="ARBA" id="ARBA00018029"/>
    </source>
</evidence>
<dbReference type="PANTHER" id="PTHR11113:SF14">
    <property type="entry name" value="N-ACETYLGLUCOSAMINE-6-PHOSPHATE DEACETYLASE"/>
    <property type="match status" value="1"/>
</dbReference>
<evidence type="ECO:0000256" key="1">
    <source>
        <dbReference type="ARBA" id="ARBA00010716"/>
    </source>
</evidence>
<comment type="similarity">
    <text evidence="1 8">Belongs to the metallo-dependent hydrolases superfamily. NagA family.</text>
</comment>
<dbReference type="PIRSF" id="PIRSF038994">
    <property type="entry name" value="NagA"/>
    <property type="match status" value="1"/>
</dbReference>
<evidence type="ECO:0000256" key="2">
    <source>
        <dbReference type="ARBA" id="ARBA00011899"/>
    </source>
</evidence>
<dbReference type="GO" id="GO:0106279">
    <property type="term" value="P:negative regulation of UDP-N-acetylglucosamine biosynthetic process"/>
    <property type="evidence" value="ECO:0007669"/>
    <property type="project" value="UniProtKB-ARBA"/>
</dbReference>
<evidence type="ECO:0000256" key="5">
    <source>
        <dbReference type="ARBA" id="ARBA00022801"/>
    </source>
</evidence>
<organism evidence="13 14">
    <name type="scientific">Frankliniella fusca</name>
    <dbReference type="NCBI Taxonomy" id="407009"/>
    <lineage>
        <taxon>Eukaryota</taxon>
        <taxon>Metazoa</taxon>
        <taxon>Ecdysozoa</taxon>
        <taxon>Arthropoda</taxon>
        <taxon>Hexapoda</taxon>
        <taxon>Insecta</taxon>
        <taxon>Pterygota</taxon>
        <taxon>Neoptera</taxon>
        <taxon>Paraneoptera</taxon>
        <taxon>Thysanoptera</taxon>
        <taxon>Terebrantia</taxon>
        <taxon>Thripoidea</taxon>
        <taxon>Thripidae</taxon>
        <taxon>Frankliniella</taxon>
    </lineage>
</organism>
<dbReference type="InterPro" id="IPR032466">
    <property type="entry name" value="Metal_Hydrolase"/>
</dbReference>
<dbReference type="PANTHER" id="PTHR11113">
    <property type="entry name" value="N-ACETYLGLUCOSAMINE-6-PHOSPHATE DEACETYLASE"/>
    <property type="match status" value="1"/>
</dbReference>
<keyword evidence="14" id="KW-1185">Reference proteome</keyword>
<sequence>MSAGTITQFYNCTILRDHVIQTEDLWVRDGKIINPEQVFFDEKVVATKKVDCGGTLIAPGFIDLQINGGFGIDFSHNTSDIEIGLAKVAQGLLAHGVTSFCPTVVTSKPDIYRQVLPKLKRRQGGRDGATILGVHLEGPFISKQKKGAHDEDAIASLSEGPKSLIDVYGHLDNASIVTLAPELPGADEAIQWLTKQGITVSLGHSMANLQEGVHAVNQGATFITHLFNAMLPFHHRDPGLVGLLSSDMPDDRTVFYGIISDGVHTHPAALRIAYRVHPKGIVLVTDAISPLGLEAGTHNIGQMMIEIRDQKAFIAGTDTLCGSIASMNDCVKHFKAASGCSTAEAIEAATLHPAQVLGIQKQKGTLNFGADADFVMLDPENLLVLSTFIAGECVYVY</sequence>
<dbReference type="Gene3D" id="3.20.20.140">
    <property type="entry name" value="Metal-dependent hydrolases"/>
    <property type="match status" value="1"/>
</dbReference>
<dbReference type="EC" id="3.5.1.25" evidence="2 8"/>
<feature type="binding site" evidence="10">
    <location>
        <position position="148"/>
    </location>
    <ligand>
        <name>substrate</name>
    </ligand>
</feature>
<feature type="binding site" evidence="10">
    <location>
        <position position="236"/>
    </location>
    <ligand>
        <name>substrate</name>
    </ligand>
</feature>
<dbReference type="Gene3D" id="2.30.40.10">
    <property type="entry name" value="Urease, subunit C, domain 1"/>
    <property type="match status" value="1"/>
</dbReference>
<reference evidence="13" key="2">
    <citation type="journal article" date="2023" name="BMC Genomics">
        <title>Pest status, molecular evolution, and epigenetic factors derived from the genome assembly of Frankliniella fusca, a thysanopteran phytovirus vector.</title>
        <authorList>
            <person name="Catto M.A."/>
            <person name="Labadie P.E."/>
            <person name="Jacobson A.L."/>
            <person name="Kennedy G.G."/>
            <person name="Srinivasan R."/>
            <person name="Hunt B.G."/>
        </authorList>
    </citation>
    <scope>NUCLEOTIDE SEQUENCE</scope>
    <source>
        <strain evidence="13">PL_HMW_Pooled</strain>
    </source>
</reference>
<feature type="binding site" evidence="10">
    <location>
        <begin position="320"/>
        <end position="322"/>
    </location>
    <ligand>
        <name>substrate</name>
    </ligand>
</feature>
<feature type="domain" description="Amidohydrolase-related" evidence="12">
    <location>
        <begin position="57"/>
        <end position="388"/>
    </location>
</feature>
<dbReference type="EMBL" id="JAHWGI010001407">
    <property type="protein sequence ID" value="KAK3929894.1"/>
    <property type="molecule type" value="Genomic_DNA"/>
</dbReference>
<feature type="binding site" evidence="11">
    <location>
        <position position="225"/>
    </location>
    <ligand>
        <name>Zn(2+)</name>
        <dbReference type="ChEBI" id="CHEBI:29105"/>
    </ligand>
</feature>